<comment type="caution">
    <text evidence="1">The sequence shown here is derived from an EMBL/GenBank/DDBJ whole genome shotgun (WGS) entry which is preliminary data.</text>
</comment>
<dbReference type="Proteomes" id="UP000499080">
    <property type="component" value="Unassembled WGS sequence"/>
</dbReference>
<evidence type="ECO:0000313" key="1">
    <source>
        <dbReference type="EMBL" id="GBM13982.1"/>
    </source>
</evidence>
<dbReference type="EMBL" id="BGPR01000336">
    <property type="protein sequence ID" value="GBM13982.1"/>
    <property type="molecule type" value="Genomic_DNA"/>
</dbReference>
<gene>
    <name evidence="1" type="ORF">AVEN_152399_1</name>
</gene>
<accession>A0A4Y2DB08</accession>
<protein>
    <submittedName>
        <fullName evidence="1">Uncharacterized protein</fullName>
    </submittedName>
</protein>
<dbReference type="OrthoDB" id="8197165at2759"/>
<proteinExistence type="predicted"/>
<keyword evidence="2" id="KW-1185">Reference proteome</keyword>
<name>A0A4Y2DB08_ARAVE</name>
<reference evidence="1 2" key="1">
    <citation type="journal article" date="2019" name="Sci. Rep.">
        <title>Orb-weaving spider Araneus ventricosus genome elucidates the spidroin gene catalogue.</title>
        <authorList>
            <person name="Kono N."/>
            <person name="Nakamura H."/>
            <person name="Ohtoshi R."/>
            <person name="Moran D.A.P."/>
            <person name="Shinohara A."/>
            <person name="Yoshida Y."/>
            <person name="Fujiwara M."/>
            <person name="Mori M."/>
            <person name="Tomita M."/>
            <person name="Arakawa K."/>
        </authorList>
    </citation>
    <scope>NUCLEOTIDE SEQUENCE [LARGE SCALE GENOMIC DNA]</scope>
</reference>
<evidence type="ECO:0000313" key="2">
    <source>
        <dbReference type="Proteomes" id="UP000499080"/>
    </source>
</evidence>
<organism evidence="1 2">
    <name type="scientific">Araneus ventricosus</name>
    <name type="common">Orbweaver spider</name>
    <name type="synonym">Epeira ventricosa</name>
    <dbReference type="NCBI Taxonomy" id="182803"/>
    <lineage>
        <taxon>Eukaryota</taxon>
        <taxon>Metazoa</taxon>
        <taxon>Ecdysozoa</taxon>
        <taxon>Arthropoda</taxon>
        <taxon>Chelicerata</taxon>
        <taxon>Arachnida</taxon>
        <taxon>Araneae</taxon>
        <taxon>Araneomorphae</taxon>
        <taxon>Entelegynae</taxon>
        <taxon>Araneoidea</taxon>
        <taxon>Araneidae</taxon>
        <taxon>Araneus</taxon>
    </lineage>
</organism>
<dbReference type="AlphaFoldDB" id="A0A4Y2DB08"/>
<sequence>MNILEKHNEKTTDPSKFRFGLSGLHAWIRCFECLLHMLYILEVTKCQSRKPDKEEVEKLKKVIQDRLRKEMGLLIDIPFTEQPMMEIPPTDFFANPTLSSDITGLDIKLIKRFSVILKVILSEQEIEEDAFEK</sequence>